<organism evidence="1 2">
    <name type="scientific">Cichorium intybus</name>
    <name type="common">Chicory</name>
    <dbReference type="NCBI Taxonomy" id="13427"/>
    <lineage>
        <taxon>Eukaryota</taxon>
        <taxon>Viridiplantae</taxon>
        <taxon>Streptophyta</taxon>
        <taxon>Embryophyta</taxon>
        <taxon>Tracheophyta</taxon>
        <taxon>Spermatophyta</taxon>
        <taxon>Magnoliopsida</taxon>
        <taxon>eudicotyledons</taxon>
        <taxon>Gunneridae</taxon>
        <taxon>Pentapetalae</taxon>
        <taxon>asterids</taxon>
        <taxon>campanulids</taxon>
        <taxon>Asterales</taxon>
        <taxon>Asteraceae</taxon>
        <taxon>Cichorioideae</taxon>
        <taxon>Cichorieae</taxon>
        <taxon>Cichoriinae</taxon>
        <taxon>Cichorium</taxon>
    </lineage>
</organism>
<dbReference type="Proteomes" id="UP001055811">
    <property type="component" value="Linkage Group LG09"/>
</dbReference>
<proteinExistence type="predicted"/>
<gene>
    <name evidence="1" type="ORF">L2E82_46690</name>
</gene>
<accession>A0ACB8YU79</accession>
<evidence type="ECO:0000313" key="1">
    <source>
        <dbReference type="EMBL" id="KAI3688827.1"/>
    </source>
</evidence>
<sequence>MELSQSRPRGPQGSKPTHDFLSLYSPSQQDPTPSIPGGYLQTHDFLQPIEQVGTEGNKIEQILPGGMGTYSINQISSLYMDQIQSQKFLHREWFHDKQGKDGEEWNRNRNRNWNAMDDIEQRRRSKINDRFSMLRGIIPHGDQKRDKASFLLEVIEYIQFLQEKVHKYEDPYQGWDNKTPKMITVNKRPTDEPKLTKSISTNHKLKDEELIIESGKISISTMYSQGISSALTQALKTSGVDLSEANISVQIDLGKRSSADLKYNETDFVEQSGEGLKRLKGTTNSIHSI</sequence>
<comment type="caution">
    <text evidence="1">The sequence shown here is derived from an EMBL/GenBank/DDBJ whole genome shotgun (WGS) entry which is preliminary data.</text>
</comment>
<evidence type="ECO:0000313" key="2">
    <source>
        <dbReference type="Proteomes" id="UP001055811"/>
    </source>
</evidence>
<keyword evidence="2" id="KW-1185">Reference proteome</keyword>
<protein>
    <submittedName>
        <fullName evidence="1">Uncharacterized protein</fullName>
    </submittedName>
</protein>
<reference evidence="1 2" key="2">
    <citation type="journal article" date="2022" name="Mol. Ecol. Resour.">
        <title>The genomes of chicory, endive, great burdock and yacon provide insights into Asteraceae paleo-polyploidization history and plant inulin production.</title>
        <authorList>
            <person name="Fan W."/>
            <person name="Wang S."/>
            <person name="Wang H."/>
            <person name="Wang A."/>
            <person name="Jiang F."/>
            <person name="Liu H."/>
            <person name="Zhao H."/>
            <person name="Xu D."/>
            <person name="Zhang Y."/>
        </authorList>
    </citation>
    <scope>NUCLEOTIDE SEQUENCE [LARGE SCALE GENOMIC DNA]</scope>
    <source>
        <strain evidence="2">cv. Punajuju</strain>
        <tissue evidence="1">Leaves</tissue>
    </source>
</reference>
<reference evidence="2" key="1">
    <citation type="journal article" date="2022" name="Mol. Ecol. Resour.">
        <title>The genomes of chicory, endive, great burdock and yacon provide insights into Asteraceae palaeo-polyploidization history and plant inulin production.</title>
        <authorList>
            <person name="Fan W."/>
            <person name="Wang S."/>
            <person name="Wang H."/>
            <person name="Wang A."/>
            <person name="Jiang F."/>
            <person name="Liu H."/>
            <person name="Zhao H."/>
            <person name="Xu D."/>
            <person name="Zhang Y."/>
        </authorList>
    </citation>
    <scope>NUCLEOTIDE SEQUENCE [LARGE SCALE GENOMIC DNA]</scope>
    <source>
        <strain evidence="2">cv. Punajuju</strain>
    </source>
</reference>
<dbReference type="EMBL" id="CM042017">
    <property type="protein sequence ID" value="KAI3688827.1"/>
    <property type="molecule type" value="Genomic_DNA"/>
</dbReference>
<name>A0ACB8YU79_CICIN</name>